<organism evidence="4">
    <name type="scientific">Anopheles sinensis</name>
    <name type="common">Mosquito</name>
    <dbReference type="NCBI Taxonomy" id="74873"/>
    <lineage>
        <taxon>Eukaryota</taxon>
        <taxon>Metazoa</taxon>
        <taxon>Ecdysozoa</taxon>
        <taxon>Arthropoda</taxon>
        <taxon>Hexapoda</taxon>
        <taxon>Insecta</taxon>
        <taxon>Pterygota</taxon>
        <taxon>Neoptera</taxon>
        <taxon>Endopterygota</taxon>
        <taxon>Diptera</taxon>
        <taxon>Nematocera</taxon>
        <taxon>Culicoidea</taxon>
        <taxon>Culicidae</taxon>
        <taxon>Anophelinae</taxon>
        <taxon>Anopheles</taxon>
    </lineage>
</organism>
<accession>A0A084VHP1</accession>
<dbReference type="VEuPathDB" id="VectorBase:ASIC004706"/>
<dbReference type="OrthoDB" id="7737616at2759"/>
<gene>
    <name evidence="4" type="ORF">ZHAS_00004706</name>
</gene>
<dbReference type="Proteomes" id="UP000030765">
    <property type="component" value="Unassembled WGS sequence"/>
</dbReference>
<sequence length="88" mass="10187">MTSWYITGFAIHPEYGFGIVKQPVEFTTKKSFYIVDHLPYSIKRGEVVELSFTIFSYHQEPLLGKVQLYNIDNQLAFVEHPFNGKNGN</sequence>
<evidence type="ECO:0000313" key="4">
    <source>
        <dbReference type="EMBL" id="KFB37485.1"/>
    </source>
</evidence>
<evidence type="ECO:0000256" key="1">
    <source>
        <dbReference type="ARBA" id="ARBA00022729"/>
    </source>
</evidence>
<dbReference type="Pfam" id="PF00207">
    <property type="entry name" value="A2M"/>
    <property type="match status" value="1"/>
</dbReference>
<feature type="domain" description="Alpha-2-macroglobulin" evidence="3">
    <location>
        <begin position="3"/>
        <end position="68"/>
    </location>
</feature>
<keyword evidence="6" id="KW-1185">Reference proteome</keyword>
<dbReference type="STRING" id="74873.A0A084VHP1"/>
<evidence type="ECO:0000259" key="3">
    <source>
        <dbReference type="SMART" id="SM01360"/>
    </source>
</evidence>
<dbReference type="PANTHER" id="PTHR11412">
    <property type="entry name" value="MACROGLOBULIN / COMPLEMENT"/>
    <property type="match status" value="1"/>
</dbReference>
<name>A0A084VHP1_ANOSI</name>
<dbReference type="AlphaFoldDB" id="A0A084VHP1"/>
<dbReference type="EMBL" id="KE524843">
    <property type="protein sequence ID" value="KFB37485.1"/>
    <property type="molecule type" value="Genomic_DNA"/>
</dbReference>
<evidence type="ECO:0000313" key="5">
    <source>
        <dbReference type="EnsemblMetazoa" id="ASIC004706-PA"/>
    </source>
</evidence>
<keyword evidence="2" id="KW-0882">Thioester bond</keyword>
<evidence type="ECO:0000313" key="6">
    <source>
        <dbReference type="Proteomes" id="UP000030765"/>
    </source>
</evidence>
<dbReference type="InterPro" id="IPR050473">
    <property type="entry name" value="A2M/Complement_sys"/>
</dbReference>
<keyword evidence="1" id="KW-0732">Signal</keyword>
<evidence type="ECO:0000256" key="2">
    <source>
        <dbReference type="ARBA" id="ARBA00022966"/>
    </source>
</evidence>
<dbReference type="SMART" id="SM01360">
    <property type="entry name" value="A2M"/>
    <property type="match status" value="1"/>
</dbReference>
<dbReference type="InterPro" id="IPR001599">
    <property type="entry name" value="Macroglobln_a2"/>
</dbReference>
<dbReference type="EnsemblMetazoa" id="ASIC004706-RA">
    <property type="protein sequence ID" value="ASIC004706-PA"/>
    <property type="gene ID" value="ASIC004706"/>
</dbReference>
<protein>
    <submittedName>
        <fullName evidence="5">A2M domain-containing protein</fullName>
    </submittedName>
</protein>
<dbReference type="GO" id="GO:0004866">
    <property type="term" value="F:endopeptidase inhibitor activity"/>
    <property type="evidence" value="ECO:0007669"/>
    <property type="project" value="InterPro"/>
</dbReference>
<dbReference type="EMBL" id="ATLV01013197">
    <property type="status" value="NOT_ANNOTATED_CDS"/>
    <property type="molecule type" value="Genomic_DNA"/>
</dbReference>
<dbReference type="InterPro" id="IPR013783">
    <property type="entry name" value="Ig-like_fold"/>
</dbReference>
<reference evidence="4 6" key="1">
    <citation type="journal article" date="2014" name="BMC Genomics">
        <title>Genome sequence of Anopheles sinensis provides insight into genetics basis of mosquito competence for malaria parasites.</title>
        <authorList>
            <person name="Zhou D."/>
            <person name="Zhang D."/>
            <person name="Ding G."/>
            <person name="Shi L."/>
            <person name="Hou Q."/>
            <person name="Ye Y."/>
            <person name="Xu Y."/>
            <person name="Zhou H."/>
            <person name="Xiong C."/>
            <person name="Li S."/>
            <person name="Yu J."/>
            <person name="Hong S."/>
            <person name="Yu X."/>
            <person name="Zou P."/>
            <person name="Chen C."/>
            <person name="Chang X."/>
            <person name="Wang W."/>
            <person name="Lv Y."/>
            <person name="Sun Y."/>
            <person name="Ma L."/>
            <person name="Shen B."/>
            <person name="Zhu C."/>
        </authorList>
    </citation>
    <scope>NUCLEOTIDE SEQUENCE [LARGE SCALE GENOMIC DNA]</scope>
</reference>
<proteinExistence type="predicted"/>
<reference evidence="5" key="2">
    <citation type="submission" date="2020-05" db="UniProtKB">
        <authorList>
            <consortium name="EnsemblMetazoa"/>
        </authorList>
    </citation>
    <scope>IDENTIFICATION</scope>
</reference>
<dbReference type="PANTHER" id="PTHR11412:SF136">
    <property type="entry name" value="CD109 ANTIGEN"/>
    <property type="match status" value="1"/>
</dbReference>
<dbReference type="Gene3D" id="2.60.40.10">
    <property type="entry name" value="Immunoglobulins"/>
    <property type="match status" value="1"/>
</dbReference>
<dbReference type="Gene3D" id="2.20.130.20">
    <property type="match status" value="1"/>
</dbReference>